<evidence type="ECO:0000313" key="3">
    <source>
        <dbReference type="Proteomes" id="UP001327560"/>
    </source>
</evidence>
<dbReference type="EMBL" id="CP136894">
    <property type="protein sequence ID" value="WOL07700.1"/>
    <property type="molecule type" value="Genomic_DNA"/>
</dbReference>
<name>A0AAQ3KHR4_9LILI</name>
<sequence length="235" mass="24877">MSTTNNQSMSGGGGDSVAPTASIELMVATIIFFFMVVILAFFFYLYAKQCLRSAFRARYCARFAFAGTVAELDPTTIPGGGGVRSLRLRAGRRRGCSPCAAMDSTSSTCIDLWFHSHSTCPLCRSPIGGGSTWVLPSETAEESPVISSSASSATAEVVAGASFSGGSTSRKPPGGMLAIEIPRRSYHVPTLFRALVGYDWYGIETWIDGEAVFLTLLDVELGQASGSLVVEEVGL</sequence>
<dbReference type="Proteomes" id="UP001327560">
    <property type="component" value="Chromosome 5"/>
</dbReference>
<reference evidence="2 3" key="1">
    <citation type="submission" date="2023-10" db="EMBL/GenBank/DDBJ databases">
        <title>Chromosome-scale genome assembly provides insights into flower coloration mechanisms of Canna indica.</title>
        <authorList>
            <person name="Li C."/>
        </authorList>
    </citation>
    <scope>NUCLEOTIDE SEQUENCE [LARGE SCALE GENOMIC DNA]</scope>
    <source>
        <tissue evidence="2">Flower</tissue>
    </source>
</reference>
<gene>
    <name evidence="2" type="ORF">Cni_G16447</name>
</gene>
<organism evidence="2 3">
    <name type="scientific">Canna indica</name>
    <name type="common">Indian-shot</name>
    <dbReference type="NCBI Taxonomy" id="4628"/>
    <lineage>
        <taxon>Eukaryota</taxon>
        <taxon>Viridiplantae</taxon>
        <taxon>Streptophyta</taxon>
        <taxon>Embryophyta</taxon>
        <taxon>Tracheophyta</taxon>
        <taxon>Spermatophyta</taxon>
        <taxon>Magnoliopsida</taxon>
        <taxon>Liliopsida</taxon>
        <taxon>Zingiberales</taxon>
        <taxon>Cannaceae</taxon>
        <taxon>Canna</taxon>
    </lineage>
</organism>
<evidence type="ECO:0000256" key="1">
    <source>
        <dbReference type="SAM" id="Phobius"/>
    </source>
</evidence>
<protein>
    <submittedName>
        <fullName evidence="2">E3 ubiquitin-protein ligase</fullName>
    </submittedName>
</protein>
<keyword evidence="1" id="KW-1133">Transmembrane helix</keyword>
<keyword evidence="3" id="KW-1185">Reference proteome</keyword>
<dbReference type="AlphaFoldDB" id="A0AAQ3KHR4"/>
<keyword evidence="1" id="KW-0472">Membrane</keyword>
<keyword evidence="1" id="KW-0812">Transmembrane</keyword>
<evidence type="ECO:0000313" key="2">
    <source>
        <dbReference type="EMBL" id="WOL07700.1"/>
    </source>
</evidence>
<proteinExistence type="predicted"/>
<dbReference type="SUPFAM" id="SSF57850">
    <property type="entry name" value="RING/U-box"/>
    <property type="match status" value="1"/>
</dbReference>
<accession>A0AAQ3KHR4</accession>
<feature type="transmembrane region" description="Helical" evidence="1">
    <location>
        <begin position="25"/>
        <end position="46"/>
    </location>
</feature>